<evidence type="ECO:0000256" key="1">
    <source>
        <dbReference type="SAM" id="MobiDB-lite"/>
    </source>
</evidence>
<accession>A0A160TQG2</accession>
<protein>
    <submittedName>
        <fullName evidence="2">Uncharacterized protein</fullName>
    </submittedName>
</protein>
<gene>
    <name evidence="2" type="ORF">MGWOODY_Smn880</name>
</gene>
<organism evidence="2">
    <name type="scientific">hydrothermal vent metagenome</name>
    <dbReference type="NCBI Taxonomy" id="652676"/>
    <lineage>
        <taxon>unclassified sequences</taxon>
        <taxon>metagenomes</taxon>
        <taxon>ecological metagenomes</taxon>
    </lineage>
</organism>
<evidence type="ECO:0000313" key="2">
    <source>
        <dbReference type="EMBL" id="CUS45969.1"/>
    </source>
</evidence>
<name>A0A160TQG2_9ZZZZ</name>
<dbReference type="AlphaFoldDB" id="A0A160TQG2"/>
<feature type="compositionally biased region" description="Basic and acidic residues" evidence="1">
    <location>
        <begin position="19"/>
        <end position="35"/>
    </location>
</feature>
<feature type="region of interest" description="Disordered" evidence="1">
    <location>
        <begin position="1"/>
        <end position="57"/>
    </location>
</feature>
<feature type="compositionally biased region" description="Basic and acidic residues" evidence="1">
    <location>
        <begin position="43"/>
        <end position="57"/>
    </location>
</feature>
<sequence length="57" mass="6415">MLCQRDAGGLEGYDSNQEDENRGSHADQFLHDSFRRRAGASRGEGRSRSVDDDRARC</sequence>
<dbReference type="EMBL" id="CZQE01000320">
    <property type="protein sequence ID" value="CUS45969.1"/>
    <property type="molecule type" value="Genomic_DNA"/>
</dbReference>
<reference evidence="2" key="1">
    <citation type="submission" date="2015-10" db="EMBL/GenBank/DDBJ databases">
        <authorList>
            <person name="Gilbert D.G."/>
        </authorList>
    </citation>
    <scope>NUCLEOTIDE SEQUENCE</scope>
</reference>
<proteinExistence type="predicted"/>